<dbReference type="GO" id="GO:0007005">
    <property type="term" value="P:mitochondrion organization"/>
    <property type="evidence" value="ECO:0007669"/>
    <property type="project" value="TreeGrafter"/>
</dbReference>
<evidence type="ECO:0000256" key="1">
    <source>
        <dbReference type="ARBA" id="ARBA00004273"/>
    </source>
</evidence>
<evidence type="ECO:0000256" key="7">
    <source>
        <dbReference type="ARBA" id="ARBA00063239"/>
    </source>
</evidence>
<dbReference type="GO" id="GO:0000001">
    <property type="term" value="P:mitochondrion inheritance"/>
    <property type="evidence" value="ECO:0007669"/>
    <property type="project" value="EnsemblFungi"/>
</dbReference>
<dbReference type="InterPro" id="IPR000163">
    <property type="entry name" value="Prohibitin"/>
</dbReference>
<keyword evidence="5 8" id="KW-0472">Membrane</keyword>
<sequence length="302" mass="33644">MNDQNWKNLSNELRRRANSARKTSGGNPRSPFGIFAGFGGLLLLGGATIVAQNSLFNVDGGQRAIIYSRLNGVQPTIYPEGTHFVVPWFQRPIVYDVRAKPRNVASLTGTKDLQMVNITCRVLFRPEVMQLPVIYRTLGTDYDEKVLPSIVNEVLKSVVAQFNASQLITQREKVSRLVKENLVRRAGKFNILLDDVSLTFMTFSPEFSAAVEAKQIAQQDAQRAAFIVDKAIQEKQQLVVKATGEAKSAQLIGEAIKKSKDYVELKRLDTAREIAQILANSPNRILLDNDSLLLNTVVDSRK</sequence>
<organism evidence="10 11">
    <name type="scientific">Meyerozyma guilliermondii (strain ATCC 6260 / CBS 566 / DSM 6381 / JCM 1539 / NBRC 10279 / NRRL Y-324)</name>
    <name type="common">Yeast</name>
    <name type="synonym">Candida guilliermondii</name>
    <dbReference type="NCBI Taxonomy" id="294746"/>
    <lineage>
        <taxon>Eukaryota</taxon>
        <taxon>Fungi</taxon>
        <taxon>Dikarya</taxon>
        <taxon>Ascomycota</taxon>
        <taxon>Saccharomycotina</taxon>
        <taxon>Pichiomycetes</taxon>
        <taxon>Debaryomycetaceae</taxon>
        <taxon>Meyerozyma</taxon>
    </lineage>
</organism>
<keyword evidence="3 8" id="KW-0999">Mitochondrion inner membrane</keyword>
<gene>
    <name evidence="10" type="ORF">PGUG_02376</name>
</gene>
<comment type="subunit">
    <text evidence="7">The mitochondrial prohibitin complex consists of two subunits (PHB1 and PHB2). The subunits assemble into a membrane-associated ring-shaped supercomplex of approximately 1 mDa. The mitochondrial prohibitin complex interacts with the m-AAA protease, a heterohexamer composed of YTA12/RCA1 and YTA10/AFG3. The mitochondrial prohibitin complex interacts with ATG8 and the interaction may support mitophagosome assembly.</text>
</comment>
<dbReference type="GO" id="GO:0035632">
    <property type="term" value="C:mitochondrial prohibitin complex"/>
    <property type="evidence" value="ECO:0007669"/>
    <property type="project" value="EnsemblFungi"/>
</dbReference>
<dbReference type="InterPro" id="IPR001107">
    <property type="entry name" value="Band_7"/>
</dbReference>
<dbReference type="PANTHER" id="PTHR23222:SF1">
    <property type="entry name" value="PROHIBITIN-2"/>
    <property type="match status" value="1"/>
</dbReference>
<feature type="domain" description="Band 7" evidence="9">
    <location>
        <begin position="54"/>
        <end position="215"/>
    </location>
</feature>
<dbReference type="Pfam" id="PF01145">
    <property type="entry name" value="Band_7"/>
    <property type="match status" value="1"/>
</dbReference>
<evidence type="ECO:0000313" key="10">
    <source>
        <dbReference type="EMBL" id="EDK38278.1"/>
    </source>
</evidence>
<keyword evidence="11" id="KW-1185">Reference proteome</keyword>
<dbReference type="GO" id="GO:0000423">
    <property type="term" value="P:mitophagy"/>
    <property type="evidence" value="ECO:0007669"/>
    <property type="project" value="EnsemblFungi"/>
</dbReference>
<dbReference type="OrthoDB" id="275637at2759"/>
<evidence type="ECO:0000259" key="9">
    <source>
        <dbReference type="SMART" id="SM00244"/>
    </source>
</evidence>
<dbReference type="OMA" id="NEGTHFQ"/>
<dbReference type="VEuPathDB" id="FungiDB:PGUG_02376"/>
<dbReference type="AlphaFoldDB" id="A5DGH5"/>
<dbReference type="GO" id="GO:0006457">
    <property type="term" value="P:protein folding"/>
    <property type="evidence" value="ECO:0007669"/>
    <property type="project" value="EnsemblFungi"/>
</dbReference>
<dbReference type="STRING" id="294746.A5DGH5"/>
<accession>A5DGH5</accession>
<dbReference type="Gene3D" id="3.30.479.30">
    <property type="entry name" value="Band 7 domain"/>
    <property type="match status" value="1"/>
</dbReference>
<dbReference type="eggNOG" id="KOG3090">
    <property type="taxonomic scope" value="Eukaryota"/>
</dbReference>
<dbReference type="PANTHER" id="PTHR23222">
    <property type="entry name" value="PROHIBITIN"/>
    <property type="match status" value="1"/>
</dbReference>
<name>A5DGH5_PICGU</name>
<evidence type="ECO:0000256" key="8">
    <source>
        <dbReference type="RuleBase" id="RU366048"/>
    </source>
</evidence>
<dbReference type="InParanoid" id="A5DGH5"/>
<evidence type="ECO:0000256" key="6">
    <source>
        <dbReference type="ARBA" id="ARBA00057247"/>
    </source>
</evidence>
<dbReference type="EMBL" id="CH408157">
    <property type="protein sequence ID" value="EDK38278.1"/>
    <property type="molecule type" value="Genomic_DNA"/>
</dbReference>
<evidence type="ECO:0000313" key="11">
    <source>
        <dbReference type="Proteomes" id="UP000001997"/>
    </source>
</evidence>
<keyword evidence="4" id="KW-0496">Mitochondrion</keyword>
<comment type="similarity">
    <text evidence="2 8">Belongs to the prohibitin family.</text>
</comment>
<dbReference type="InterPro" id="IPR036013">
    <property type="entry name" value="Band_7/SPFH_dom_sf"/>
</dbReference>
<feature type="transmembrane region" description="Helical" evidence="8">
    <location>
        <begin position="32"/>
        <end position="51"/>
    </location>
</feature>
<comment type="function">
    <text evidence="6">Prohibitin probably acts as a holdase/unfoldase for the stabilization of newly synthesized mitochondrial proteins. Involved in mitophagy; may act as an adapter for ATG8 that supports mitophagosome assembly. Negatively regulates the proteolytic processing of ATG32 via the i-AAA protease. Acts as a negative regulator of the m-AAA protease.</text>
</comment>
<dbReference type="HOGENOM" id="CLU_047969_0_2_1"/>
<dbReference type="SMART" id="SM00244">
    <property type="entry name" value="PHB"/>
    <property type="match status" value="1"/>
</dbReference>
<dbReference type="GO" id="GO:0045861">
    <property type="term" value="P:negative regulation of proteolysis"/>
    <property type="evidence" value="ECO:0007669"/>
    <property type="project" value="EnsemblFungi"/>
</dbReference>
<evidence type="ECO:0000256" key="4">
    <source>
        <dbReference type="ARBA" id="ARBA00023128"/>
    </source>
</evidence>
<evidence type="ECO:0000256" key="5">
    <source>
        <dbReference type="ARBA" id="ARBA00023136"/>
    </source>
</evidence>
<evidence type="ECO:0000256" key="2">
    <source>
        <dbReference type="ARBA" id="ARBA00009658"/>
    </source>
</evidence>
<dbReference type="FunFam" id="3.30.479.30:FF:000001">
    <property type="entry name" value="Prohibitin 2"/>
    <property type="match status" value="1"/>
</dbReference>
<dbReference type="GO" id="GO:0140580">
    <property type="term" value="F:mitochondrion autophagosome adaptor activity"/>
    <property type="evidence" value="ECO:0007669"/>
    <property type="project" value="EnsemblFungi"/>
</dbReference>
<proteinExistence type="inferred from homology"/>
<keyword evidence="8" id="KW-0812">Transmembrane</keyword>
<dbReference type="KEGG" id="pgu:PGUG_02376"/>
<dbReference type="Proteomes" id="UP000001997">
    <property type="component" value="Unassembled WGS sequence"/>
</dbReference>
<dbReference type="FunCoup" id="A5DGH5">
    <property type="interactions" value="865"/>
</dbReference>
<dbReference type="PRINTS" id="PR00679">
    <property type="entry name" value="PROHIBITIN"/>
</dbReference>
<comment type="subcellular location">
    <subcellularLocation>
        <location evidence="1 8">Mitochondrion inner membrane</location>
    </subcellularLocation>
</comment>
<keyword evidence="8" id="KW-1133">Transmembrane helix</keyword>
<dbReference type="GeneID" id="5126770"/>
<evidence type="ECO:0000256" key="3">
    <source>
        <dbReference type="ARBA" id="ARBA00022792"/>
    </source>
</evidence>
<reference evidence="10 11" key="1">
    <citation type="journal article" date="2009" name="Nature">
        <title>Evolution of pathogenicity and sexual reproduction in eight Candida genomes.</title>
        <authorList>
            <person name="Butler G."/>
            <person name="Rasmussen M.D."/>
            <person name="Lin M.F."/>
            <person name="Santos M.A."/>
            <person name="Sakthikumar S."/>
            <person name="Munro C.A."/>
            <person name="Rheinbay E."/>
            <person name="Grabherr M."/>
            <person name="Forche A."/>
            <person name="Reedy J.L."/>
            <person name="Agrafioti I."/>
            <person name="Arnaud M.B."/>
            <person name="Bates S."/>
            <person name="Brown A.J."/>
            <person name="Brunke S."/>
            <person name="Costanzo M.C."/>
            <person name="Fitzpatrick D.A."/>
            <person name="de Groot P.W."/>
            <person name="Harris D."/>
            <person name="Hoyer L.L."/>
            <person name="Hube B."/>
            <person name="Klis F.M."/>
            <person name="Kodira C."/>
            <person name="Lennard N."/>
            <person name="Logue M.E."/>
            <person name="Martin R."/>
            <person name="Neiman A.M."/>
            <person name="Nikolaou E."/>
            <person name="Quail M.A."/>
            <person name="Quinn J."/>
            <person name="Santos M.C."/>
            <person name="Schmitzberger F.F."/>
            <person name="Sherlock G."/>
            <person name="Shah P."/>
            <person name="Silverstein K.A."/>
            <person name="Skrzypek M.S."/>
            <person name="Soll D."/>
            <person name="Staggs R."/>
            <person name="Stansfield I."/>
            <person name="Stumpf M.P."/>
            <person name="Sudbery P.E."/>
            <person name="Srikantha T."/>
            <person name="Zeng Q."/>
            <person name="Berman J."/>
            <person name="Berriman M."/>
            <person name="Heitman J."/>
            <person name="Gow N.A."/>
            <person name="Lorenz M.C."/>
            <person name="Birren B.W."/>
            <person name="Kellis M."/>
            <person name="Cuomo C.A."/>
        </authorList>
    </citation>
    <scope>NUCLEOTIDE SEQUENCE [LARGE SCALE GENOMIC DNA]</scope>
    <source>
        <strain evidence="11">ATCC 6260 / CBS 566 / DSM 6381 / JCM 1539 / NBRC 10279 / NRRL Y-324</strain>
    </source>
</reference>
<protein>
    <recommendedName>
        <fullName evidence="8">Prohibitin</fullName>
    </recommendedName>
</protein>
<dbReference type="SUPFAM" id="SSF117892">
    <property type="entry name" value="Band 7/SPFH domain"/>
    <property type="match status" value="1"/>
</dbReference>
<dbReference type="CDD" id="cd03401">
    <property type="entry name" value="SPFH_prohibitin"/>
    <property type="match status" value="1"/>
</dbReference>
<dbReference type="RefSeq" id="XP_001484647.1">
    <property type="nucleotide sequence ID" value="XM_001484597.1"/>
</dbReference>